<accession>A0A4S3LZQ2</accession>
<keyword evidence="1" id="KW-0597">Phosphoprotein</keyword>
<evidence type="ECO:0000313" key="4">
    <source>
        <dbReference type="Proteomes" id="UP000305939"/>
    </source>
</evidence>
<dbReference type="GO" id="GO:0004672">
    <property type="term" value="F:protein kinase activity"/>
    <property type="evidence" value="ECO:0007669"/>
    <property type="project" value="UniProtKB-ARBA"/>
</dbReference>
<dbReference type="OrthoDB" id="1441381at2"/>
<organism evidence="3 4">
    <name type="scientific">Robertkochia marina</name>
    <dbReference type="NCBI Taxonomy" id="1227945"/>
    <lineage>
        <taxon>Bacteria</taxon>
        <taxon>Pseudomonadati</taxon>
        <taxon>Bacteroidota</taxon>
        <taxon>Flavobacteriia</taxon>
        <taxon>Flavobacteriales</taxon>
        <taxon>Flavobacteriaceae</taxon>
        <taxon>Robertkochia</taxon>
    </lineage>
</organism>
<proteinExistence type="predicted"/>
<dbReference type="InterPro" id="IPR008207">
    <property type="entry name" value="Sig_transdc_His_kin_Hpt_dom"/>
</dbReference>
<comment type="caution">
    <text evidence="3">The sequence shown here is derived from an EMBL/GenBank/DDBJ whole genome shotgun (WGS) entry which is preliminary data.</text>
</comment>
<evidence type="ECO:0000259" key="2">
    <source>
        <dbReference type="PROSITE" id="PS50894"/>
    </source>
</evidence>
<protein>
    <submittedName>
        <fullName evidence="3">Hpt domain-containing protein</fullName>
    </submittedName>
</protein>
<feature type="modified residue" description="Phosphohistidine" evidence="1">
    <location>
        <position position="56"/>
    </location>
</feature>
<sequence>MKDHPNLSYIHQLSGGDKVFEYKIFEVIKKELPQELLAFKHCIEKNNFKEASSVVHKLKHKISILGMEQNYALAEIYEKELKEGINNGQQEFEEILQGMLTFIEQT</sequence>
<dbReference type="InterPro" id="IPR036641">
    <property type="entry name" value="HPT_dom_sf"/>
</dbReference>
<keyword evidence="4" id="KW-1185">Reference proteome</keyword>
<dbReference type="EMBL" id="SSMC01000002">
    <property type="protein sequence ID" value="THD67602.1"/>
    <property type="molecule type" value="Genomic_DNA"/>
</dbReference>
<dbReference type="SUPFAM" id="SSF47226">
    <property type="entry name" value="Histidine-containing phosphotransfer domain, HPT domain"/>
    <property type="match status" value="1"/>
</dbReference>
<evidence type="ECO:0000313" key="3">
    <source>
        <dbReference type="EMBL" id="THD67602.1"/>
    </source>
</evidence>
<name>A0A4S3LZQ2_9FLAO</name>
<dbReference type="GO" id="GO:0000160">
    <property type="term" value="P:phosphorelay signal transduction system"/>
    <property type="evidence" value="ECO:0007669"/>
    <property type="project" value="InterPro"/>
</dbReference>
<dbReference type="Gene3D" id="1.20.120.160">
    <property type="entry name" value="HPT domain"/>
    <property type="match status" value="1"/>
</dbReference>
<feature type="domain" description="HPt" evidence="2">
    <location>
        <begin position="17"/>
        <end position="106"/>
    </location>
</feature>
<dbReference type="AlphaFoldDB" id="A0A4S3LZQ2"/>
<dbReference type="RefSeq" id="WP_136335807.1">
    <property type="nucleotide sequence ID" value="NZ_QXMP01000005.1"/>
</dbReference>
<reference evidence="3 4" key="1">
    <citation type="submission" date="2019-04" db="EMBL/GenBank/DDBJ databases">
        <title>Draft genome sequence of Robertkochia marina CC-AMO-30D.</title>
        <authorList>
            <person name="Hameed A."/>
            <person name="Lin S.-Y."/>
            <person name="Shahina M."/>
            <person name="Lai W.-A."/>
            <person name="Young C.-C."/>
        </authorList>
    </citation>
    <scope>NUCLEOTIDE SEQUENCE [LARGE SCALE GENOMIC DNA]</scope>
    <source>
        <strain evidence="3 4">CC-AMO-30D</strain>
    </source>
</reference>
<dbReference type="Proteomes" id="UP000305939">
    <property type="component" value="Unassembled WGS sequence"/>
</dbReference>
<evidence type="ECO:0000256" key="1">
    <source>
        <dbReference type="PROSITE-ProRule" id="PRU00110"/>
    </source>
</evidence>
<gene>
    <name evidence="3" type="ORF">E7Z59_08040</name>
</gene>
<dbReference type="PROSITE" id="PS50894">
    <property type="entry name" value="HPT"/>
    <property type="match status" value="1"/>
</dbReference>